<feature type="transmembrane region" description="Helical" evidence="2">
    <location>
        <begin position="108"/>
        <end position="130"/>
    </location>
</feature>
<dbReference type="RefSeq" id="WP_191799221.1">
    <property type="nucleotide sequence ID" value="NZ_JACSQL010000002.1"/>
</dbReference>
<reference evidence="3 4" key="1">
    <citation type="submission" date="2020-08" db="EMBL/GenBank/DDBJ databases">
        <title>A Genomic Blueprint of the Chicken Gut Microbiome.</title>
        <authorList>
            <person name="Gilroy R."/>
            <person name="Ravi A."/>
            <person name="Getino M."/>
            <person name="Pursley I."/>
            <person name="Horton D.L."/>
            <person name="Alikhan N.-F."/>
            <person name="Baker D."/>
            <person name="Gharbi K."/>
            <person name="Hall N."/>
            <person name="Watson M."/>
            <person name="Adriaenssens E.M."/>
            <person name="Foster-Nyarko E."/>
            <person name="Jarju S."/>
            <person name="Secka A."/>
            <person name="Antonio M."/>
            <person name="Oren A."/>
            <person name="Chaudhuri R."/>
            <person name="La Ragione R.M."/>
            <person name="Hildebrand F."/>
            <person name="Pallen M.J."/>
        </authorList>
    </citation>
    <scope>NUCLEOTIDE SEQUENCE [LARGE SCALE GENOMIC DNA]</scope>
    <source>
        <strain evidence="3 4">Sa2BVA9</strain>
    </source>
</reference>
<dbReference type="EMBL" id="JACSQL010000002">
    <property type="protein sequence ID" value="MBD7968012.1"/>
    <property type="molecule type" value="Genomic_DNA"/>
</dbReference>
<keyword evidence="2" id="KW-0472">Membrane</keyword>
<feature type="compositionally biased region" description="Basic and acidic residues" evidence="1">
    <location>
        <begin position="69"/>
        <end position="82"/>
    </location>
</feature>
<keyword evidence="2" id="KW-0812">Transmembrane</keyword>
<keyword evidence="4" id="KW-1185">Reference proteome</keyword>
<comment type="caution">
    <text evidence="3">The sequence shown here is derived from an EMBL/GenBank/DDBJ whole genome shotgun (WGS) entry which is preliminary data.</text>
</comment>
<keyword evidence="2" id="KW-1133">Transmembrane helix</keyword>
<protein>
    <submittedName>
        <fullName evidence="3">Uncharacterized protein</fullName>
    </submittedName>
</protein>
<evidence type="ECO:0000256" key="2">
    <source>
        <dbReference type="SAM" id="Phobius"/>
    </source>
</evidence>
<evidence type="ECO:0000313" key="4">
    <source>
        <dbReference type="Proteomes" id="UP000608071"/>
    </source>
</evidence>
<sequence length="140" mass="16186">MNQQLSRSQKYGHHGRRKEGKEIKPSKSFDKIAEDSKPKNKTVANKPVYKKPVRKTQPVPELSRMQRKLQAEQKQKQNKEASGRIQEAETLPTRAELFPSRRVRLSKWFINSLICIFIFLTGFLVYWGIIGAPPLNTLVP</sequence>
<evidence type="ECO:0000313" key="3">
    <source>
        <dbReference type="EMBL" id="MBD7968012.1"/>
    </source>
</evidence>
<feature type="region of interest" description="Disordered" evidence="1">
    <location>
        <begin position="1"/>
        <end position="91"/>
    </location>
</feature>
<feature type="compositionally biased region" description="Basic and acidic residues" evidence="1">
    <location>
        <begin position="19"/>
        <end position="38"/>
    </location>
</feature>
<proteinExistence type="predicted"/>
<gene>
    <name evidence="3" type="ORF">H9647_08045</name>
</gene>
<evidence type="ECO:0000256" key="1">
    <source>
        <dbReference type="SAM" id="MobiDB-lite"/>
    </source>
</evidence>
<dbReference type="Proteomes" id="UP000608071">
    <property type="component" value="Unassembled WGS sequence"/>
</dbReference>
<name>A0ABR8SWY1_9BACL</name>
<accession>A0ABR8SWY1</accession>
<organism evidence="3 4">
    <name type="scientific">Paenibacillus gallinarum</name>
    <dbReference type="NCBI Taxonomy" id="2762232"/>
    <lineage>
        <taxon>Bacteria</taxon>
        <taxon>Bacillati</taxon>
        <taxon>Bacillota</taxon>
        <taxon>Bacilli</taxon>
        <taxon>Bacillales</taxon>
        <taxon>Paenibacillaceae</taxon>
        <taxon>Paenibacillus</taxon>
    </lineage>
</organism>